<reference evidence="1" key="1">
    <citation type="submission" date="2025-08" db="UniProtKB">
        <authorList>
            <consortium name="Ensembl"/>
        </authorList>
    </citation>
    <scope>IDENTIFICATION</scope>
</reference>
<protein>
    <recommendedName>
        <fullName evidence="3">Calponin-homology (CH) domain-containing protein</fullName>
    </recommendedName>
</protein>
<dbReference type="Proteomes" id="UP000261540">
    <property type="component" value="Unplaced"/>
</dbReference>
<keyword evidence="2" id="KW-1185">Reference proteome</keyword>
<dbReference type="GeneTree" id="ENSGT00940000154785"/>
<dbReference type="InterPro" id="IPR036872">
    <property type="entry name" value="CH_dom_sf"/>
</dbReference>
<dbReference type="AlphaFoldDB" id="A0A3B3SWM8"/>
<dbReference type="Gene3D" id="1.10.418.10">
    <property type="entry name" value="Calponin-like domain"/>
    <property type="match status" value="1"/>
</dbReference>
<dbReference type="Ensembl" id="ENSPKIT00000016089.1">
    <property type="protein sequence ID" value="ENSPKIP00000035162.1"/>
    <property type="gene ID" value="ENSPKIG00000014219.1"/>
</dbReference>
<reference evidence="1" key="2">
    <citation type="submission" date="2025-09" db="UniProtKB">
        <authorList>
            <consortium name="Ensembl"/>
        </authorList>
    </citation>
    <scope>IDENTIFICATION</scope>
</reference>
<organism evidence="1 2">
    <name type="scientific">Paramormyrops kingsleyae</name>
    <dbReference type="NCBI Taxonomy" id="1676925"/>
    <lineage>
        <taxon>Eukaryota</taxon>
        <taxon>Metazoa</taxon>
        <taxon>Chordata</taxon>
        <taxon>Craniata</taxon>
        <taxon>Vertebrata</taxon>
        <taxon>Euteleostomi</taxon>
        <taxon>Actinopterygii</taxon>
        <taxon>Neopterygii</taxon>
        <taxon>Teleostei</taxon>
        <taxon>Osteoglossocephala</taxon>
        <taxon>Osteoglossomorpha</taxon>
        <taxon>Osteoglossiformes</taxon>
        <taxon>Mormyridae</taxon>
        <taxon>Paramormyrops</taxon>
    </lineage>
</organism>
<accession>A0A3B3SWM8</accession>
<evidence type="ECO:0000313" key="1">
    <source>
        <dbReference type="Ensembl" id="ENSPKIP00000035162.1"/>
    </source>
</evidence>
<name>A0A3B3SWM8_9TELE</name>
<dbReference type="SUPFAM" id="SSF116907">
    <property type="entry name" value="Hook domain"/>
    <property type="match status" value="1"/>
</dbReference>
<evidence type="ECO:0000313" key="2">
    <source>
        <dbReference type="Proteomes" id="UP000261540"/>
    </source>
</evidence>
<evidence type="ECO:0008006" key="3">
    <source>
        <dbReference type="Google" id="ProtNLM"/>
    </source>
</evidence>
<proteinExistence type="predicted"/>
<sequence>MDVTVSELMENFLDSPLVAWVKTFGALGAGSEDKLTMFMDLVDGAFLHKIMTDIQNWSHMTVRIIFYICSLTVLLMNKLEKIL</sequence>